<sequence>MKSEEDLDKLFKRSMEDPANHRAFNEDDWDAFEQMFDAGKKRRGIVYWLPLAGGIAAMLLLALGWWFFVKPVKTIDNGQMQTGVKPTVTKPATPSVTRGGDISQQPQDSTANTDQRTQNMVVTKSQKDSARNLQSRGRQLALGENRQHTYGNKQLALTTTARSGSNNMGGKRVPAKNTHSTDSLENKAQMAGIGPARGTFAYMLANQGYSLHITQVPMSSPDFKTQIDIPTTAPNPDKPAKKMTKQSLGYRPQWAVTALASSDVNGTNTFQGKVGSNYGALLSLAATKKLTITSGVVYSSKPYTTSFANYNTSYVFKNQPTDVLADCKMLDIPINIAYQVYGNFRNKVSVGTGLSSYIMLHEKYTFTYAGYVDPESPQNYTVPNSKGYYLSILNLNATYEHRINSKFGISVQPYMKVPLSGVGYSDLKLQSTGVAVGVTYNINAFRKP</sequence>
<evidence type="ECO:0008006" key="5">
    <source>
        <dbReference type="Google" id="ProtNLM"/>
    </source>
</evidence>
<feature type="region of interest" description="Disordered" evidence="1">
    <location>
        <begin position="161"/>
        <end position="184"/>
    </location>
</feature>
<gene>
    <name evidence="3" type="ORF">LX99_01423</name>
</gene>
<feature type="transmembrane region" description="Helical" evidence="2">
    <location>
        <begin position="45"/>
        <end position="68"/>
    </location>
</feature>
<accession>A0A316HCN3</accession>
<dbReference type="RefSeq" id="WP_109607214.1">
    <property type="nucleotide sequence ID" value="NZ_QGHA01000002.1"/>
</dbReference>
<evidence type="ECO:0000256" key="1">
    <source>
        <dbReference type="SAM" id="MobiDB-lite"/>
    </source>
</evidence>
<evidence type="ECO:0000313" key="4">
    <source>
        <dbReference type="Proteomes" id="UP000245678"/>
    </source>
</evidence>
<feature type="compositionally biased region" description="Polar residues" evidence="1">
    <location>
        <begin position="79"/>
        <end position="124"/>
    </location>
</feature>
<organism evidence="3 4">
    <name type="scientific">Mucilaginibacter oryzae</name>
    <dbReference type="NCBI Taxonomy" id="468058"/>
    <lineage>
        <taxon>Bacteria</taxon>
        <taxon>Pseudomonadati</taxon>
        <taxon>Bacteroidota</taxon>
        <taxon>Sphingobacteriia</taxon>
        <taxon>Sphingobacteriales</taxon>
        <taxon>Sphingobacteriaceae</taxon>
        <taxon>Mucilaginibacter</taxon>
    </lineage>
</organism>
<keyword evidence="2" id="KW-0812">Transmembrane</keyword>
<comment type="caution">
    <text evidence="3">The sequence shown here is derived from an EMBL/GenBank/DDBJ whole genome shotgun (WGS) entry which is preliminary data.</text>
</comment>
<dbReference type="Proteomes" id="UP000245678">
    <property type="component" value="Unassembled WGS sequence"/>
</dbReference>
<keyword evidence="2" id="KW-1133">Transmembrane helix</keyword>
<protein>
    <recommendedName>
        <fullName evidence="5">Outer membrane protein with beta-barrel domain</fullName>
    </recommendedName>
</protein>
<name>A0A316HCN3_9SPHI</name>
<feature type="region of interest" description="Disordered" evidence="1">
    <location>
        <begin position="79"/>
        <end position="133"/>
    </location>
</feature>
<dbReference type="AlphaFoldDB" id="A0A316HCN3"/>
<proteinExistence type="predicted"/>
<keyword evidence="4" id="KW-1185">Reference proteome</keyword>
<keyword evidence="2" id="KW-0472">Membrane</keyword>
<dbReference type="EMBL" id="QGHA01000002">
    <property type="protein sequence ID" value="PWK78969.1"/>
    <property type="molecule type" value="Genomic_DNA"/>
</dbReference>
<evidence type="ECO:0000313" key="3">
    <source>
        <dbReference type="EMBL" id="PWK78969.1"/>
    </source>
</evidence>
<reference evidence="3 4" key="1">
    <citation type="submission" date="2018-05" db="EMBL/GenBank/DDBJ databases">
        <title>Genomic Encyclopedia of Archaeal and Bacterial Type Strains, Phase II (KMG-II): from individual species to whole genera.</title>
        <authorList>
            <person name="Goeker M."/>
        </authorList>
    </citation>
    <scope>NUCLEOTIDE SEQUENCE [LARGE SCALE GENOMIC DNA]</scope>
    <source>
        <strain evidence="3 4">DSM 19975</strain>
    </source>
</reference>
<evidence type="ECO:0000256" key="2">
    <source>
        <dbReference type="SAM" id="Phobius"/>
    </source>
</evidence>